<organism evidence="1 2">
    <name type="scientific">Sphingobacterium kitahiroshimense</name>
    <dbReference type="NCBI Taxonomy" id="470446"/>
    <lineage>
        <taxon>Bacteria</taxon>
        <taxon>Pseudomonadati</taxon>
        <taxon>Bacteroidota</taxon>
        <taxon>Sphingobacteriia</taxon>
        <taxon>Sphingobacteriales</taxon>
        <taxon>Sphingobacteriaceae</taxon>
        <taxon>Sphingobacterium</taxon>
    </lineage>
</organism>
<proteinExistence type="predicted"/>
<sequence>MISNLRYLIILVFISSCGIMHNVPLSQKPNSFDKPNISNSFVDQNGNFYPDNWRKTYGSPPSNGKRDAYSLMKIAADKGITDELTGFEVKKLREFKERVKTKKRVFVFVHGFNANNEEVNESYGYIQKLIKVNAKDDEIVRFYWDGLWTSNPFAGAKIWFTATSFSQMAGEFGLRRVLNTISNKDVYIISHSRGASVVLSALAEPHFNEKFVKDIKEIHNVDVENAKELLENKNRITCIMLAPAIGLADFKSQEAGNDSFCTISPQVKKMHITINNTDKMLKKFFGFFADKFNPTDLGYKDNVYNELVKQYTCFDKTDFSGMESHAFNSYIRSPKFKTMLKANGIALAK</sequence>
<evidence type="ECO:0000313" key="2">
    <source>
        <dbReference type="Proteomes" id="UP001409291"/>
    </source>
</evidence>
<dbReference type="RefSeq" id="WP_132771338.1">
    <property type="nucleotide sequence ID" value="NZ_JAOQNK010000001.1"/>
</dbReference>
<accession>A0ABV0C253</accession>
<dbReference type="InterPro" id="IPR029058">
    <property type="entry name" value="AB_hydrolase_fold"/>
</dbReference>
<dbReference type="GO" id="GO:0016787">
    <property type="term" value="F:hydrolase activity"/>
    <property type="evidence" value="ECO:0007669"/>
    <property type="project" value="UniProtKB-KW"/>
</dbReference>
<reference evidence="1 2" key="1">
    <citation type="submission" date="2024-04" db="EMBL/GenBank/DDBJ databases">
        <title>WGS of bacteria from Torrens River.</title>
        <authorList>
            <person name="Wyrsch E.R."/>
            <person name="Drigo B."/>
        </authorList>
    </citation>
    <scope>NUCLEOTIDE SEQUENCE [LARGE SCALE GENOMIC DNA]</scope>
    <source>
        <strain evidence="1 2">TWI391</strain>
    </source>
</reference>
<comment type="caution">
    <text evidence="1">The sequence shown here is derived from an EMBL/GenBank/DDBJ whole genome shotgun (WGS) entry which is preliminary data.</text>
</comment>
<dbReference type="InterPro" id="IPR010297">
    <property type="entry name" value="DUF900_hydrolase"/>
</dbReference>
<dbReference type="Pfam" id="PF05990">
    <property type="entry name" value="DUF900"/>
    <property type="match status" value="1"/>
</dbReference>
<dbReference type="SUPFAM" id="SSF53474">
    <property type="entry name" value="alpha/beta-Hydrolases"/>
    <property type="match status" value="1"/>
</dbReference>
<dbReference type="Proteomes" id="UP001409291">
    <property type="component" value="Unassembled WGS sequence"/>
</dbReference>
<evidence type="ECO:0000313" key="1">
    <source>
        <dbReference type="EMBL" id="MEN5379687.1"/>
    </source>
</evidence>
<keyword evidence="1" id="KW-0378">Hydrolase</keyword>
<gene>
    <name evidence="1" type="ORF">ABE541_20645</name>
</gene>
<dbReference type="EMBL" id="JBDJNQ010000011">
    <property type="protein sequence ID" value="MEN5379687.1"/>
    <property type="molecule type" value="Genomic_DNA"/>
</dbReference>
<name>A0ABV0C253_9SPHI</name>
<protein>
    <submittedName>
        <fullName evidence="1">Alpha/beta hydrolase</fullName>
    </submittedName>
</protein>
<keyword evidence="2" id="KW-1185">Reference proteome</keyword>
<dbReference type="PROSITE" id="PS51257">
    <property type="entry name" value="PROKAR_LIPOPROTEIN"/>
    <property type="match status" value="1"/>
</dbReference>